<dbReference type="EMBL" id="KN826685">
    <property type="protein sequence ID" value="KIK78174.1"/>
    <property type="molecule type" value="Genomic_DNA"/>
</dbReference>
<protein>
    <submittedName>
        <fullName evidence="1">Uncharacterized protein</fullName>
    </submittedName>
</protein>
<reference evidence="2" key="2">
    <citation type="submission" date="2015-01" db="EMBL/GenBank/DDBJ databases">
        <title>Evolutionary Origins and Diversification of the Mycorrhizal Mutualists.</title>
        <authorList>
            <consortium name="DOE Joint Genome Institute"/>
            <consortium name="Mycorrhizal Genomics Consortium"/>
            <person name="Kohler A."/>
            <person name="Kuo A."/>
            <person name="Nagy L.G."/>
            <person name="Floudas D."/>
            <person name="Copeland A."/>
            <person name="Barry K.W."/>
            <person name="Cichocki N."/>
            <person name="Veneault-Fourrey C."/>
            <person name="LaButti K."/>
            <person name="Lindquist E.A."/>
            <person name="Lipzen A."/>
            <person name="Lundell T."/>
            <person name="Morin E."/>
            <person name="Murat C."/>
            <person name="Riley R."/>
            <person name="Ohm R."/>
            <person name="Sun H."/>
            <person name="Tunlid A."/>
            <person name="Henrissat B."/>
            <person name="Grigoriev I.V."/>
            <person name="Hibbett D.S."/>
            <person name="Martin F."/>
        </authorList>
    </citation>
    <scope>NUCLEOTIDE SEQUENCE [LARGE SCALE GENOMIC DNA]</scope>
    <source>
        <strain evidence="2">Ve08.2h10</strain>
    </source>
</reference>
<dbReference type="InParanoid" id="A0A0D0DBZ7"/>
<dbReference type="Proteomes" id="UP000054538">
    <property type="component" value="Unassembled WGS sequence"/>
</dbReference>
<accession>A0A0D0DBZ7</accession>
<sequence length="95" mass="10622">MQVQQVNIAPDKHYHKLHFCTGGFIPGLEKPKTVNSFLFPGMHDLAAIKNACGLPTLNVLRDTYYISNLYLIFTRENSPGLIYCDGMVGHGGKKR</sequence>
<name>A0A0D0DBZ7_9AGAM</name>
<organism evidence="1 2">
    <name type="scientific">Paxillus rubicundulus Ve08.2h10</name>
    <dbReference type="NCBI Taxonomy" id="930991"/>
    <lineage>
        <taxon>Eukaryota</taxon>
        <taxon>Fungi</taxon>
        <taxon>Dikarya</taxon>
        <taxon>Basidiomycota</taxon>
        <taxon>Agaricomycotina</taxon>
        <taxon>Agaricomycetes</taxon>
        <taxon>Agaricomycetidae</taxon>
        <taxon>Boletales</taxon>
        <taxon>Paxilineae</taxon>
        <taxon>Paxillaceae</taxon>
        <taxon>Paxillus</taxon>
    </lineage>
</organism>
<evidence type="ECO:0000313" key="1">
    <source>
        <dbReference type="EMBL" id="KIK78174.1"/>
    </source>
</evidence>
<dbReference type="AlphaFoldDB" id="A0A0D0DBZ7"/>
<keyword evidence="2" id="KW-1185">Reference proteome</keyword>
<gene>
    <name evidence="1" type="ORF">PAXRUDRAFT_164697</name>
</gene>
<evidence type="ECO:0000313" key="2">
    <source>
        <dbReference type="Proteomes" id="UP000054538"/>
    </source>
</evidence>
<dbReference type="HOGENOM" id="CLU_148805_0_1_1"/>
<proteinExistence type="predicted"/>
<reference evidence="1 2" key="1">
    <citation type="submission" date="2014-04" db="EMBL/GenBank/DDBJ databases">
        <authorList>
            <consortium name="DOE Joint Genome Institute"/>
            <person name="Kuo A."/>
            <person name="Kohler A."/>
            <person name="Jargeat P."/>
            <person name="Nagy L.G."/>
            <person name="Floudas D."/>
            <person name="Copeland A."/>
            <person name="Barry K.W."/>
            <person name="Cichocki N."/>
            <person name="Veneault-Fourrey C."/>
            <person name="LaButti K."/>
            <person name="Lindquist E.A."/>
            <person name="Lipzen A."/>
            <person name="Lundell T."/>
            <person name="Morin E."/>
            <person name="Murat C."/>
            <person name="Sun H."/>
            <person name="Tunlid A."/>
            <person name="Henrissat B."/>
            <person name="Grigoriev I.V."/>
            <person name="Hibbett D.S."/>
            <person name="Martin F."/>
            <person name="Nordberg H.P."/>
            <person name="Cantor M.N."/>
            <person name="Hua S.X."/>
        </authorList>
    </citation>
    <scope>NUCLEOTIDE SEQUENCE [LARGE SCALE GENOMIC DNA]</scope>
    <source>
        <strain evidence="1 2">Ve08.2h10</strain>
    </source>
</reference>